<dbReference type="GO" id="GO:0016020">
    <property type="term" value="C:membrane"/>
    <property type="evidence" value="ECO:0007669"/>
    <property type="project" value="InterPro"/>
</dbReference>
<feature type="transmembrane region" description="Helical" evidence="6">
    <location>
        <begin position="48"/>
        <end position="66"/>
    </location>
</feature>
<evidence type="ECO:0000256" key="3">
    <source>
        <dbReference type="ARBA" id="ARBA00022692"/>
    </source>
</evidence>
<dbReference type="PANTHER" id="PTHR36838">
    <property type="entry name" value="AUXIN EFFLUX CARRIER FAMILY PROTEIN"/>
    <property type="match status" value="1"/>
</dbReference>
<feature type="transmembrane region" description="Helical" evidence="6">
    <location>
        <begin position="295"/>
        <end position="313"/>
    </location>
</feature>
<dbReference type="InterPro" id="IPR038770">
    <property type="entry name" value="Na+/solute_symporter_sf"/>
</dbReference>
<name>A0A2A2ENN2_9GAMM</name>
<dbReference type="InterPro" id="IPR002657">
    <property type="entry name" value="BilAc:Na_symport/Acr3"/>
</dbReference>
<comment type="caution">
    <text evidence="7">The sequence shown here is derived from an EMBL/GenBank/DDBJ whole genome shotgun (WGS) entry which is preliminary data.</text>
</comment>
<keyword evidence="2" id="KW-0813">Transport</keyword>
<dbReference type="Pfam" id="PF01758">
    <property type="entry name" value="SBF"/>
    <property type="match status" value="1"/>
</dbReference>
<feature type="transmembrane region" description="Helical" evidence="6">
    <location>
        <begin position="134"/>
        <end position="155"/>
    </location>
</feature>
<reference evidence="7 8" key="1">
    <citation type="submission" date="2017-08" db="EMBL/GenBank/DDBJ databases">
        <title>Halomonas alkalisoli sp. nov., isolated from saline alkaline soil.</title>
        <authorList>
            <person name="Wang D."/>
            <person name="Zhang G."/>
        </authorList>
    </citation>
    <scope>NUCLEOTIDE SEQUENCE [LARGE SCALE GENOMIC DNA]</scope>
    <source>
        <strain evidence="7 8">WRN001</strain>
    </source>
</reference>
<evidence type="ECO:0000256" key="5">
    <source>
        <dbReference type="ARBA" id="ARBA00023136"/>
    </source>
</evidence>
<proteinExistence type="predicted"/>
<evidence type="ECO:0000256" key="4">
    <source>
        <dbReference type="ARBA" id="ARBA00022989"/>
    </source>
</evidence>
<evidence type="ECO:0000256" key="6">
    <source>
        <dbReference type="SAM" id="Phobius"/>
    </source>
</evidence>
<dbReference type="AlphaFoldDB" id="A0A2A2ENN2"/>
<feature type="transmembrane region" description="Helical" evidence="6">
    <location>
        <begin position="231"/>
        <end position="258"/>
    </location>
</feature>
<feature type="transmembrane region" description="Helical" evidence="6">
    <location>
        <begin position="72"/>
        <end position="93"/>
    </location>
</feature>
<organism evidence="7 8">
    <name type="scientific">Halomonas salipaludis</name>
    <dbReference type="NCBI Taxonomy" id="2032625"/>
    <lineage>
        <taxon>Bacteria</taxon>
        <taxon>Pseudomonadati</taxon>
        <taxon>Pseudomonadota</taxon>
        <taxon>Gammaproteobacteria</taxon>
        <taxon>Oceanospirillales</taxon>
        <taxon>Halomonadaceae</taxon>
        <taxon>Halomonas</taxon>
    </lineage>
</organism>
<evidence type="ECO:0000256" key="2">
    <source>
        <dbReference type="ARBA" id="ARBA00022448"/>
    </source>
</evidence>
<feature type="transmembrane region" description="Helical" evidence="6">
    <location>
        <begin position="175"/>
        <end position="194"/>
    </location>
</feature>
<dbReference type="Proteomes" id="UP000217771">
    <property type="component" value="Unassembled WGS sequence"/>
</dbReference>
<keyword evidence="8" id="KW-1185">Reference proteome</keyword>
<comment type="subcellular location">
    <subcellularLocation>
        <location evidence="1">Endomembrane system</location>
        <topology evidence="1">Multi-pass membrane protein</topology>
    </subcellularLocation>
</comment>
<feature type="transmembrane region" description="Helical" evidence="6">
    <location>
        <begin position="20"/>
        <end position="41"/>
    </location>
</feature>
<dbReference type="PANTHER" id="PTHR36838:SF1">
    <property type="entry name" value="SLR1864 PROTEIN"/>
    <property type="match status" value="1"/>
</dbReference>
<keyword evidence="4 6" id="KW-1133">Transmembrane helix</keyword>
<dbReference type="Gene3D" id="1.20.1530.20">
    <property type="match status" value="1"/>
</dbReference>
<protein>
    <submittedName>
        <fullName evidence="7">Transporter</fullName>
    </submittedName>
</protein>
<gene>
    <name evidence="7" type="ORF">CK498_25410</name>
</gene>
<evidence type="ECO:0000256" key="1">
    <source>
        <dbReference type="ARBA" id="ARBA00004127"/>
    </source>
</evidence>
<keyword evidence="5 6" id="KW-0472">Membrane</keyword>
<sequence length="323" mass="34201">MSHLAWTEAPSVELDLGGTLMAPLWMLLAYVGLGVVCARWLALEARPIATLLIYLIAPLTVFRGLTLGGPTLGYLVLTLGTFVAASLVAMLANRLARRWFAPQEAAVLAFSAGTGNTGYFGLPVAMVLLPAEGVTIYLFCMLGVTLYEFTVGFYLSARGRFSMRQSLAKIARLPLVYAFVAALVASGVGLSVPSGVMDGLAVFPATYTLLGMMVIGMTLGRVTVREVDGRFIAACVVLRYAVWPLLAGLAVLVLQATLGIDEQLALALLLVGVVPMAANVVVVAMELDIRPEKGAIAVLLTTLMAPLLIPFYLQALTRLLGLG</sequence>
<keyword evidence="3 6" id="KW-0812">Transmembrane</keyword>
<feature type="transmembrane region" description="Helical" evidence="6">
    <location>
        <begin position="105"/>
        <end position="128"/>
    </location>
</feature>
<dbReference type="RefSeq" id="WP_095623637.1">
    <property type="nucleotide sequence ID" value="NZ_NSKB01000023.1"/>
</dbReference>
<feature type="transmembrane region" description="Helical" evidence="6">
    <location>
        <begin position="264"/>
        <end position="283"/>
    </location>
</feature>
<evidence type="ECO:0000313" key="8">
    <source>
        <dbReference type="Proteomes" id="UP000217771"/>
    </source>
</evidence>
<feature type="transmembrane region" description="Helical" evidence="6">
    <location>
        <begin position="200"/>
        <end position="219"/>
    </location>
</feature>
<accession>A0A2A2ENN2</accession>
<dbReference type="GO" id="GO:0012505">
    <property type="term" value="C:endomembrane system"/>
    <property type="evidence" value="ECO:0007669"/>
    <property type="project" value="UniProtKB-SubCell"/>
</dbReference>
<evidence type="ECO:0000313" key="7">
    <source>
        <dbReference type="EMBL" id="PAU73893.1"/>
    </source>
</evidence>
<dbReference type="OrthoDB" id="9810457at2"/>
<dbReference type="EMBL" id="NSKB01000023">
    <property type="protein sequence ID" value="PAU73893.1"/>
    <property type="molecule type" value="Genomic_DNA"/>
</dbReference>